<dbReference type="InterPro" id="IPR037523">
    <property type="entry name" value="VOC_core"/>
</dbReference>
<dbReference type="InterPro" id="IPR029068">
    <property type="entry name" value="Glyas_Bleomycin-R_OHBP_Dase"/>
</dbReference>
<dbReference type="PROSITE" id="PS51819">
    <property type="entry name" value="VOC"/>
    <property type="match status" value="1"/>
</dbReference>
<evidence type="ECO:0000313" key="3">
    <source>
        <dbReference type="EMBL" id="MFC4012038.1"/>
    </source>
</evidence>
<proteinExistence type="predicted"/>
<keyword evidence="1" id="KW-0479">Metal-binding</keyword>
<reference evidence="4" key="1">
    <citation type="journal article" date="2019" name="Int. J. Syst. Evol. Microbiol.">
        <title>The Global Catalogue of Microorganisms (GCM) 10K type strain sequencing project: providing services to taxonomists for standard genome sequencing and annotation.</title>
        <authorList>
            <consortium name="The Broad Institute Genomics Platform"/>
            <consortium name="The Broad Institute Genome Sequencing Center for Infectious Disease"/>
            <person name="Wu L."/>
            <person name="Ma J."/>
        </authorList>
    </citation>
    <scope>NUCLEOTIDE SEQUENCE [LARGE SCALE GENOMIC DNA]</scope>
    <source>
        <strain evidence="4">TBRC 1276</strain>
    </source>
</reference>
<dbReference type="EMBL" id="JBHSBI010000019">
    <property type="protein sequence ID" value="MFC4012038.1"/>
    <property type="molecule type" value="Genomic_DNA"/>
</dbReference>
<gene>
    <name evidence="3" type="ORF">ACFOY2_32725</name>
</gene>
<dbReference type="RefSeq" id="WP_379531965.1">
    <property type="nucleotide sequence ID" value="NZ_JBHSBI010000019.1"/>
</dbReference>
<dbReference type="InterPro" id="IPR051785">
    <property type="entry name" value="MMCE/EMCE_epimerase"/>
</dbReference>
<protein>
    <submittedName>
        <fullName evidence="3">VOC family protein</fullName>
    </submittedName>
</protein>
<feature type="domain" description="VOC" evidence="2">
    <location>
        <begin position="6"/>
        <end position="147"/>
    </location>
</feature>
<evidence type="ECO:0000256" key="1">
    <source>
        <dbReference type="ARBA" id="ARBA00022723"/>
    </source>
</evidence>
<organism evidence="3 4">
    <name type="scientific">Nonomuraea purpurea</name>
    <dbReference type="NCBI Taxonomy" id="1849276"/>
    <lineage>
        <taxon>Bacteria</taxon>
        <taxon>Bacillati</taxon>
        <taxon>Actinomycetota</taxon>
        <taxon>Actinomycetes</taxon>
        <taxon>Streptosporangiales</taxon>
        <taxon>Streptosporangiaceae</taxon>
        <taxon>Nonomuraea</taxon>
    </lineage>
</organism>
<dbReference type="Pfam" id="PF13669">
    <property type="entry name" value="Glyoxalase_4"/>
    <property type="match status" value="1"/>
</dbReference>
<dbReference type="SUPFAM" id="SSF54593">
    <property type="entry name" value="Glyoxalase/Bleomycin resistance protein/Dihydroxybiphenyl dioxygenase"/>
    <property type="match status" value="1"/>
</dbReference>
<keyword evidence="4" id="KW-1185">Reference proteome</keyword>
<evidence type="ECO:0000259" key="2">
    <source>
        <dbReference type="PROSITE" id="PS51819"/>
    </source>
</evidence>
<name>A0ABV8GGT5_9ACTN</name>
<sequence length="149" mass="16032">MATDHTLHHIGITVADLDAAEAFWEALLRTESVRRYTIEGPFIAEMTGYDGVRILGSQVNLPSGGYLELLQYLDRPEGPISPETAHPGNVHICLVVEDAQAEWDRAVALGATPRSARPVTVPSGANAGALTGYLRTADGVTIELFQPPR</sequence>
<dbReference type="Gene3D" id="3.10.180.10">
    <property type="entry name" value="2,3-Dihydroxybiphenyl 1,2-Dioxygenase, domain 1"/>
    <property type="match status" value="1"/>
</dbReference>
<dbReference type="Proteomes" id="UP001595851">
    <property type="component" value="Unassembled WGS sequence"/>
</dbReference>
<dbReference type="PANTHER" id="PTHR43048">
    <property type="entry name" value="METHYLMALONYL-COA EPIMERASE"/>
    <property type="match status" value="1"/>
</dbReference>
<accession>A0ABV8GGT5</accession>
<comment type="caution">
    <text evidence="3">The sequence shown here is derived from an EMBL/GenBank/DDBJ whole genome shotgun (WGS) entry which is preliminary data.</text>
</comment>
<evidence type="ECO:0000313" key="4">
    <source>
        <dbReference type="Proteomes" id="UP001595851"/>
    </source>
</evidence>
<dbReference type="PANTHER" id="PTHR43048:SF3">
    <property type="entry name" value="METHYLMALONYL-COA EPIMERASE, MITOCHONDRIAL"/>
    <property type="match status" value="1"/>
</dbReference>